<organism evidence="3 4">
    <name type="scientific">Arsenicibacter rosenii</name>
    <dbReference type="NCBI Taxonomy" id="1750698"/>
    <lineage>
        <taxon>Bacteria</taxon>
        <taxon>Pseudomonadati</taxon>
        <taxon>Bacteroidota</taxon>
        <taxon>Cytophagia</taxon>
        <taxon>Cytophagales</taxon>
        <taxon>Spirosomataceae</taxon>
        <taxon>Arsenicibacter</taxon>
    </lineage>
</organism>
<feature type="domain" description="DUF4097" evidence="2">
    <location>
        <begin position="137"/>
        <end position="213"/>
    </location>
</feature>
<dbReference type="EMBL" id="MORL01000005">
    <property type="protein sequence ID" value="OIN58956.1"/>
    <property type="molecule type" value="Genomic_DNA"/>
</dbReference>
<dbReference type="AlphaFoldDB" id="A0A1S2VL74"/>
<keyword evidence="4" id="KW-1185">Reference proteome</keyword>
<feature type="chain" id="PRO_5010247945" description="DUF4097 domain-containing protein" evidence="1">
    <location>
        <begin position="21"/>
        <end position="258"/>
    </location>
</feature>
<reference evidence="3 4" key="1">
    <citation type="submission" date="2016-10" db="EMBL/GenBank/DDBJ databases">
        <title>Arsenicibacter rosenii gen. nov., sp. nov., an efficient arsenic-methylating bacterium isolated from an arsenic-contaminated paddy soil.</title>
        <authorList>
            <person name="Huang K."/>
        </authorList>
    </citation>
    <scope>NUCLEOTIDE SEQUENCE [LARGE SCALE GENOMIC DNA]</scope>
    <source>
        <strain evidence="3 4">SM-1</strain>
    </source>
</reference>
<sequence>MKKLMLLSTALLWCTGTLLAQDYKTKLGKDQKVWIEMDFSNVRIEGHNGDDVIISGGKTETPPERAKGLKPLYNSAVDNTGLGVAVTQENGNLKIEKASRSSNAITIRIPKKAAVMYEQMSWMGGSNITVNNFDGDLEIKTKNGNIELSNVTGPVVANTTSGEIVVVYSALNQEKPSALSTISGEIDVTLPANTKSNLKLRSINGEMYTDFDLGLKNNVKDGLPKVAGGNNINGAINGGGVEIQLKTISSNIYVRKQK</sequence>
<proteinExistence type="predicted"/>
<dbReference type="Pfam" id="PF13349">
    <property type="entry name" value="DUF4097"/>
    <property type="match status" value="1"/>
</dbReference>
<evidence type="ECO:0000313" key="4">
    <source>
        <dbReference type="Proteomes" id="UP000181790"/>
    </source>
</evidence>
<accession>A0A1S2VL74</accession>
<dbReference type="OrthoDB" id="1114934at2"/>
<feature type="signal peptide" evidence="1">
    <location>
        <begin position="1"/>
        <end position="20"/>
    </location>
</feature>
<dbReference type="Proteomes" id="UP000181790">
    <property type="component" value="Unassembled WGS sequence"/>
</dbReference>
<evidence type="ECO:0000313" key="3">
    <source>
        <dbReference type="EMBL" id="OIN58956.1"/>
    </source>
</evidence>
<evidence type="ECO:0000256" key="1">
    <source>
        <dbReference type="SAM" id="SignalP"/>
    </source>
</evidence>
<gene>
    <name evidence="3" type="ORF">BLX24_12115</name>
</gene>
<comment type="caution">
    <text evidence="3">The sequence shown here is derived from an EMBL/GenBank/DDBJ whole genome shotgun (WGS) entry which is preliminary data.</text>
</comment>
<dbReference type="InterPro" id="IPR025164">
    <property type="entry name" value="Toastrack_DUF4097"/>
</dbReference>
<evidence type="ECO:0000259" key="2">
    <source>
        <dbReference type="Pfam" id="PF13349"/>
    </source>
</evidence>
<name>A0A1S2VL74_9BACT</name>
<protein>
    <recommendedName>
        <fullName evidence="2">DUF4097 domain-containing protein</fullName>
    </recommendedName>
</protein>
<dbReference type="RefSeq" id="WP_071503408.1">
    <property type="nucleotide sequence ID" value="NZ_MORL01000005.1"/>
</dbReference>
<keyword evidence="1" id="KW-0732">Signal</keyword>